<feature type="compositionally biased region" description="Polar residues" evidence="4">
    <location>
        <begin position="198"/>
        <end position="209"/>
    </location>
</feature>
<feature type="compositionally biased region" description="Basic and acidic residues" evidence="4">
    <location>
        <begin position="210"/>
        <end position="222"/>
    </location>
</feature>
<dbReference type="OrthoDB" id="342730at2759"/>
<dbReference type="SUPFAM" id="SSF57850">
    <property type="entry name" value="RING/U-box"/>
    <property type="match status" value="1"/>
</dbReference>
<keyword evidence="6" id="KW-1185">Reference proteome</keyword>
<evidence type="ECO:0000256" key="3">
    <source>
        <dbReference type="ARBA" id="ARBA00022833"/>
    </source>
</evidence>
<dbReference type="GeneID" id="25303564"/>
<evidence type="ECO:0000256" key="4">
    <source>
        <dbReference type="SAM" id="MobiDB-lite"/>
    </source>
</evidence>
<dbReference type="CDD" id="cd16449">
    <property type="entry name" value="RING-HC"/>
    <property type="match status" value="1"/>
</dbReference>
<protein>
    <recommendedName>
        <fullName evidence="7">RING-type domain-containing protein</fullName>
    </recommendedName>
</protein>
<dbReference type="Proteomes" id="UP000053029">
    <property type="component" value="Unassembled WGS sequence"/>
</dbReference>
<dbReference type="VEuPathDB" id="FungiDB:Z517_04074"/>
<name>A0A0D2DTF6_9EURO</name>
<keyword evidence="3" id="KW-0862">Zinc</keyword>
<keyword evidence="1" id="KW-0479">Metal-binding</keyword>
<feature type="region of interest" description="Disordered" evidence="4">
    <location>
        <begin position="295"/>
        <end position="320"/>
    </location>
</feature>
<dbReference type="Gene3D" id="3.30.40.10">
    <property type="entry name" value="Zinc/RING finger domain, C3HC4 (zinc finger)"/>
    <property type="match status" value="1"/>
</dbReference>
<reference evidence="5 6" key="1">
    <citation type="submission" date="2015-01" db="EMBL/GenBank/DDBJ databases">
        <title>The Genome Sequence of Fonsecaea pedrosoi CBS 271.37.</title>
        <authorList>
            <consortium name="The Broad Institute Genomics Platform"/>
            <person name="Cuomo C."/>
            <person name="de Hoog S."/>
            <person name="Gorbushina A."/>
            <person name="Stielow B."/>
            <person name="Teixiera M."/>
            <person name="Abouelleil A."/>
            <person name="Chapman S.B."/>
            <person name="Priest M."/>
            <person name="Young S.K."/>
            <person name="Wortman J."/>
            <person name="Nusbaum C."/>
            <person name="Birren B."/>
        </authorList>
    </citation>
    <scope>NUCLEOTIDE SEQUENCE [LARGE SCALE GENOMIC DNA]</scope>
    <source>
        <strain evidence="5 6">CBS 271.37</strain>
    </source>
</reference>
<evidence type="ECO:0000313" key="5">
    <source>
        <dbReference type="EMBL" id="KIW81051.1"/>
    </source>
</evidence>
<dbReference type="PROSITE" id="PS00518">
    <property type="entry name" value="ZF_RING_1"/>
    <property type="match status" value="1"/>
</dbReference>
<evidence type="ECO:0000256" key="2">
    <source>
        <dbReference type="ARBA" id="ARBA00022771"/>
    </source>
</evidence>
<dbReference type="RefSeq" id="XP_013284859.1">
    <property type="nucleotide sequence ID" value="XM_013429405.1"/>
</dbReference>
<keyword evidence="2" id="KW-0863">Zinc-finger</keyword>
<dbReference type="InterPro" id="IPR017907">
    <property type="entry name" value="Znf_RING_CS"/>
</dbReference>
<feature type="region of interest" description="Disordered" evidence="4">
    <location>
        <begin position="154"/>
        <end position="224"/>
    </location>
</feature>
<sequence length="493" mass="54341">MPPPTLPLLRRPTAKDLRQQLHQLSDTAQALQAERIGLEYQLRSVHERTTFNDNQIRRIMNELDQRLFKEHRSQSQPDFQRGVIANDLVIDGICTQMQLNSHLKGAVEAISKNQGTISENNLLLMAVLNELSGDPYHFAHHVAVRLVEYSQVKDQERQNPPVHPSLTSALPGPIDPYLAPLGPAGAEKASTRAIRDSTVISLRSQSPSIKSEDGSSEQDEHAALPTRSASALNDLPGPIPMSAAVTVVPLADQGNIVAHGMSALQKNFPGLLESLSKAPVARIKPAPAAGAMASLGVKRGRESTDNNDSPPGPVKAGKKARIGKEPAIAHTFVLFMKRLEQLHQSGQDIGAILKCSRCQAIKRDVRVLNCLHLYCHRCILWLRHEAQKGDAVRGFQSFCVQPECKQVVSGKTTVIDSEIMEFLQWYDKQSPAVTSLPAQLNVLSSAVAKYPEDDEIKHKLEQMQLRYKTLQANAVMDVPCDLMQIAKLARKPY</sequence>
<accession>A0A0D2DTF6</accession>
<dbReference type="EMBL" id="KN846971">
    <property type="protein sequence ID" value="KIW81051.1"/>
    <property type="molecule type" value="Genomic_DNA"/>
</dbReference>
<dbReference type="HOGENOM" id="CLU_529958_0_0_1"/>
<organism evidence="5 6">
    <name type="scientific">Fonsecaea pedrosoi CBS 271.37</name>
    <dbReference type="NCBI Taxonomy" id="1442368"/>
    <lineage>
        <taxon>Eukaryota</taxon>
        <taxon>Fungi</taxon>
        <taxon>Dikarya</taxon>
        <taxon>Ascomycota</taxon>
        <taxon>Pezizomycotina</taxon>
        <taxon>Eurotiomycetes</taxon>
        <taxon>Chaetothyriomycetidae</taxon>
        <taxon>Chaetothyriales</taxon>
        <taxon>Herpotrichiellaceae</taxon>
        <taxon>Fonsecaea</taxon>
    </lineage>
</organism>
<evidence type="ECO:0000313" key="6">
    <source>
        <dbReference type="Proteomes" id="UP000053029"/>
    </source>
</evidence>
<dbReference type="GO" id="GO:0008270">
    <property type="term" value="F:zinc ion binding"/>
    <property type="evidence" value="ECO:0007669"/>
    <property type="project" value="UniProtKB-KW"/>
</dbReference>
<gene>
    <name evidence="5" type="ORF">Z517_04074</name>
</gene>
<dbReference type="InterPro" id="IPR013083">
    <property type="entry name" value="Znf_RING/FYVE/PHD"/>
</dbReference>
<proteinExistence type="predicted"/>
<evidence type="ECO:0008006" key="7">
    <source>
        <dbReference type="Google" id="ProtNLM"/>
    </source>
</evidence>
<dbReference type="AlphaFoldDB" id="A0A0D2DTF6"/>
<evidence type="ECO:0000256" key="1">
    <source>
        <dbReference type="ARBA" id="ARBA00022723"/>
    </source>
</evidence>